<feature type="modified residue" description="4-aspartylphosphate" evidence="2">
    <location>
        <position position="52"/>
    </location>
</feature>
<dbReference type="SUPFAM" id="SSF52172">
    <property type="entry name" value="CheY-like"/>
    <property type="match status" value="1"/>
</dbReference>
<dbReference type="PANTHER" id="PTHR43547">
    <property type="entry name" value="TWO-COMPONENT HISTIDINE KINASE"/>
    <property type="match status" value="1"/>
</dbReference>
<evidence type="ECO:0000256" key="1">
    <source>
        <dbReference type="ARBA" id="ARBA00022553"/>
    </source>
</evidence>
<protein>
    <submittedName>
        <fullName evidence="4">PleD family two-component system response regulator</fullName>
    </submittedName>
</protein>
<dbReference type="PANTHER" id="PTHR43547:SF2">
    <property type="entry name" value="HYBRID SIGNAL TRANSDUCTION HISTIDINE KINASE C"/>
    <property type="match status" value="1"/>
</dbReference>
<organism evidence="4 5">
    <name type="scientific">Pseudoalteromonas fenneropenaei</name>
    <dbReference type="NCBI Taxonomy" id="1737459"/>
    <lineage>
        <taxon>Bacteria</taxon>
        <taxon>Pseudomonadati</taxon>
        <taxon>Pseudomonadota</taxon>
        <taxon>Gammaproteobacteria</taxon>
        <taxon>Alteromonadales</taxon>
        <taxon>Pseudoalteromonadaceae</taxon>
        <taxon>Pseudoalteromonas</taxon>
    </lineage>
</organism>
<dbReference type="InterPro" id="IPR011006">
    <property type="entry name" value="CheY-like_superfamily"/>
</dbReference>
<dbReference type="Gene3D" id="3.40.50.2300">
    <property type="match status" value="1"/>
</dbReference>
<name>A0ABV7CPC0_9GAMM</name>
<evidence type="ECO:0000313" key="4">
    <source>
        <dbReference type="EMBL" id="MFC3034368.1"/>
    </source>
</evidence>
<evidence type="ECO:0000256" key="2">
    <source>
        <dbReference type="PROSITE-ProRule" id="PRU00169"/>
    </source>
</evidence>
<dbReference type="PROSITE" id="PS50110">
    <property type="entry name" value="RESPONSE_REGULATORY"/>
    <property type="match status" value="1"/>
</dbReference>
<gene>
    <name evidence="4" type="ORF">ACFOEE_17820</name>
</gene>
<accession>A0ABV7CPC0</accession>
<dbReference type="SMART" id="SM00448">
    <property type="entry name" value="REC"/>
    <property type="match status" value="1"/>
</dbReference>
<dbReference type="RefSeq" id="WP_377127524.1">
    <property type="nucleotide sequence ID" value="NZ_JBHRSD010000039.1"/>
</dbReference>
<keyword evidence="5" id="KW-1185">Reference proteome</keyword>
<reference evidence="5" key="1">
    <citation type="journal article" date="2019" name="Int. J. Syst. Evol. Microbiol.">
        <title>The Global Catalogue of Microorganisms (GCM) 10K type strain sequencing project: providing services to taxonomists for standard genome sequencing and annotation.</title>
        <authorList>
            <consortium name="The Broad Institute Genomics Platform"/>
            <consortium name="The Broad Institute Genome Sequencing Center for Infectious Disease"/>
            <person name="Wu L."/>
            <person name="Ma J."/>
        </authorList>
    </citation>
    <scope>NUCLEOTIDE SEQUENCE [LARGE SCALE GENOMIC DNA]</scope>
    <source>
        <strain evidence="5">KCTC 42730</strain>
    </source>
</reference>
<dbReference type="InterPro" id="IPR001789">
    <property type="entry name" value="Sig_transdc_resp-reg_receiver"/>
</dbReference>
<keyword evidence="1 2" id="KW-0597">Phosphoprotein</keyword>
<dbReference type="Pfam" id="PF00072">
    <property type="entry name" value="Response_reg"/>
    <property type="match status" value="1"/>
</dbReference>
<dbReference type="Proteomes" id="UP001595453">
    <property type="component" value="Unassembled WGS sequence"/>
</dbReference>
<sequence length="386" mass="44285">MSKLVLAIDDDRLVHHIIDESLSEFCKLIHAKNGDEGIRQALKYHPDIILLDVEMPGLTGYEVCEKLKKCQQTADIPIMFLSSRVNLEERMRGYNAGASDYIMKPFNAEELKARIKVLYNYMQLSKRLSQDIKRAQLTAEIAMTDSGDMGRIMRFVGQSYHAHDLRTLVSYFFEFFQPFGLEVAVAFWYHNSNVFFAAEGAVQPIEQELMETHKDGNRFVDFGRRTIINYPKVSLLIKNMPIDDETLYGRYKDLFPHILEATNAKIKDMEVSEEALNKVEQIGIVFEELSEQLMGISEHQGQKLLALEAELAVLKGEIGIALSEQRVAELEKLYQHFAFLNDELSIIKFKLTEITDARHELIESLNKVAKPWGEEDVPAQTDIELF</sequence>
<evidence type="ECO:0000313" key="5">
    <source>
        <dbReference type="Proteomes" id="UP001595453"/>
    </source>
</evidence>
<comment type="caution">
    <text evidence="4">The sequence shown here is derived from an EMBL/GenBank/DDBJ whole genome shotgun (WGS) entry which is preliminary data.</text>
</comment>
<dbReference type="EMBL" id="JBHRSD010000039">
    <property type="protein sequence ID" value="MFC3034368.1"/>
    <property type="molecule type" value="Genomic_DNA"/>
</dbReference>
<feature type="domain" description="Response regulatory" evidence="3">
    <location>
        <begin position="4"/>
        <end position="119"/>
    </location>
</feature>
<proteinExistence type="predicted"/>
<evidence type="ECO:0000259" key="3">
    <source>
        <dbReference type="PROSITE" id="PS50110"/>
    </source>
</evidence>